<comment type="caution">
    <text evidence="1">The sequence shown here is derived from an EMBL/GenBank/DDBJ whole genome shotgun (WGS) entry which is preliminary data.</text>
</comment>
<accession>A0A644SRF6</accession>
<evidence type="ECO:0000313" key="1">
    <source>
        <dbReference type="EMBL" id="MPL57258.1"/>
    </source>
</evidence>
<gene>
    <name evidence="1" type="ORF">SDC9_02759</name>
</gene>
<proteinExistence type="predicted"/>
<dbReference type="AlphaFoldDB" id="A0A644SRF6"/>
<reference evidence="1" key="1">
    <citation type="submission" date="2019-08" db="EMBL/GenBank/DDBJ databases">
        <authorList>
            <person name="Kucharzyk K."/>
            <person name="Murdoch R.W."/>
            <person name="Higgins S."/>
            <person name="Loffler F."/>
        </authorList>
    </citation>
    <scope>NUCLEOTIDE SEQUENCE</scope>
</reference>
<name>A0A644SRF6_9ZZZZ</name>
<organism evidence="1">
    <name type="scientific">bioreactor metagenome</name>
    <dbReference type="NCBI Taxonomy" id="1076179"/>
    <lineage>
        <taxon>unclassified sequences</taxon>
        <taxon>metagenomes</taxon>
        <taxon>ecological metagenomes</taxon>
    </lineage>
</organism>
<dbReference type="EMBL" id="VSSQ01000004">
    <property type="protein sequence ID" value="MPL57258.1"/>
    <property type="molecule type" value="Genomic_DNA"/>
</dbReference>
<sequence length="59" mass="6811">MQCPYAQGKTGRIKHVYSPSAYWEEAKLRYQEDLAAGIPWVCHRRGRKVLDYNTAGALR</sequence>
<protein>
    <submittedName>
        <fullName evidence="1">Uncharacterized protein</fullName>
    </submittedName>
</protein>